<keyword evidence="3" id="KW-1185">Reference proteome</keyword>
<protein>
    <submittedName>
        <fullName evidence="2">Uncharacterized protein</fullName>
    </submittedName>
</protein>
<feature type="compositionally biased region" description="Acidic residues" evidence="1">
    <location>
        <begin position="244"/>
        <end position="258"/>
    </location>
</feature>
<feature type="compositionally biased region" description="Basic and acidic residues" evidence="1">
    <location>
        <begin position="216"/>
        <end position="240"/>
    </location>
</feature>
<proteinExistence type="predicted"/>
<organism evidence="2 3">
    <name type="scientific">Penicillium malachiteum</name>
    <dbReference type="NCBI Taxonomy" id="1324776"/>
    <lineage>
        <taxon>Eukaryota</taxon>
        <taxon>Fungi</taxon>
        <taxon>Dikarya</taxon>
        <taxon>Ascomycota</taxon>
        <taxon>Pezizomycotina</taxon>
        <taxon>Eurotiomycetes</taxon>
        <taxon>Eurotiomycetidae</taxon>
        <taxon>Eurotiales</taxon>
        <taxon>Aspergillaceae</taxon>
        <taxon>Penicillium</taxon>
    </lineage>
</organism>
<reference evidence="2" key="2">
    <citation type="submission" date="2023-01" db="EMBL/GenBank/DDBJ databases">
        <authorList>
            <person name="Petersen C."/>
        </authorList>
    </citation>
    <scope>NUCLEOTIDE SEQUENCE</scope>
    <source>
        <strain evidence="2">IBT 17514</strain>
    </source>
</reference>
<dbReference type="AlphaFoldDB" id="A0AAD6HUM3"/>
<comment type="caution">
    <text evidence="2">The sequence shown here is derived from an EMBL/GenBank/DDBJ whole genome shotgun (WGS) entry which is preliminary data.</text>
</comment>
<evidence type="ECO:0000256" key="1">
    <source>
        <dbReference type="SAM" id="MobiDB-lite"/>
    </source>
</evidence>
<dbReference type="Proteomes" id="UP001215712">
    <property type="component" value="Unassembled WGS sequence"/>
</dbReference>
<reference evidence="2" key="1">
    <citation type="journal article" date="2023" name="IMA Fungus">
        <title>Comparative genomic study of the Penicillium genus elucidates a diverse pangenome and 15 lateral gene transfer events.</title>
        <authorList>
            <person name="Petersen C."/>
            <person name="Sorensen T."/>
            <person name="Nielsen M.R."/>
            <person name="Sondergaard T.E."/>
            <person name="Sorensen J.L."/>
            <person name="Fitzpatrick D.A."/>
            <person name="Frisvad J.C."/>
            <person name="Nielsen K.L."/>
        </authorList>
    </citation>
    <scope>NUCLEOTIDE SEQUENCE</scope>
    <source>
        <strain evidence="2">IBT 17514</strain>
    </source>
</reference>
<gene>
    <name evidence="2" type="ORF">N7493_001453</name>
</gene>
<accession>A0AAD6HUM3</accession>
<sequence length="273" mass="31053">MYWRSFRQAGIWHIYLRLLAKELVNVESLILPIDLLESSTHSHRISRLFGCFEFFAAQSEEAFLGKIPGQTDAWTVDTMVIVRSGADIDSILAEVKKSEILGKLRYDKIARWRADYPEYDTVHDAEDRVGTISDDGQVAIHNNTFAFWLPQGLTDNLQTQNERLLRCRSRAQAIEMAFMQVETLPVGILIIDLRVFGFGSESGAALEDDTVGIHSGEGKDHNHEKDKPGESDDYADDHNPYTDGPDEDNSSSENDLFDESENFDELWWLVSDY</sequence>
<name>A0AAD6HUM3_9EURO</name>
<evidence type="ECO:0000313" key="3">
    <source>
        <dbReference type="Proteomes" id="UP001215712"/>
    </source>
</evidence>
<feature type="region of interest" description="Disordered" evidence="1">
    <location>
        <begin position="209"/>
        <end position="258"/>
    </location>
</feature>
<evidence type="ECO:0000313" key="2">
    <source>
        <dbReference type="EMBL" id="KAJ5738298.1"/>
    </source>
</evidence>
<dbReference type="EMBL" id="JAQJAN010000002">
    <property type="protein sequence ID" value="KAJ5738298.1"/>
    <property type="molecule type" value="Genomic_DNA"/>
</dbReference>